<gene>
    <name evidence="3" type="ORF">ColSpa_12425</name>
</gene>
<accession>A0AA37UL54</accession>
<feature type="compositionally biased region" description="Low complexity" evidence="2">
    <location>
        <begin position="272"/>
        <end position="285"/>
    </location>
</feature>
<feature type="compositionally biased region" description="Polar residues" evidence="2">
    <location>
        <begin position="59"/>
        <end position="88"/>
    </location>
</feature>
<protein>
    <submittedName>
        <fullName evidence="3">Uncharacterized protein</fullName>
    </submittedName>
</protein>
<feature type="compositionally biased region" description="Low complexity" evidence="2">
    <location>
        <begin position="7"/>
        <end position="17"/>
    </location>
</feature>
<dbReference type="AlphaFoldDB" id="A0AA37UL54"/>
<organism evidence="3 4">
    <name type="scientific">Colletotrichum spaethianum</name>
    <dbReference type="NCBI Taxonomy" id="700344"/>
    <lineage>
        <taxon>Eukaryota</taxon>
        <taxon>Fungi</taxon>
        <taxon>Dikarya</taxon>
        <taxon>Ascomycota</taxon>
        <taxon>Pezizomycotina</taxon>
        <taxon>Sordariomycetes</taxon>
        <taxon>Hypocreomycetidae</taxon>
        <taxon>Glomerellales</taxon>
        <taxon>Glomerellaceae</taxon>
        <taxon>Colletotrichum</taxon>
        <taxon>Colletotrichum spaethianum species complex</taxon>
    </lineage>
</organism>
<dbReference type="RefSeq" id="XP_049134594.1">
    <property type="nucleotide sequence ID" value="XM_049278637.1"/>
</dbReference>
<feature type="compositionally biased region" description="Polar residues" evidence="2">
    <location>
        <begin position="228"/>
        <end position="241"/>
    </location>
</feature>
<comment type="caution">
    <text evidence="3">The sequence shown here is derived from an EMBL/GenBank/DDBJ whole genome shotgun (WGS) entry which is preliminary data.</text>
</comment>
<keyword evidence="4" id="KW-1185">Reference proteome</keyword>
<dbReference type="EMBL" id="BQXU01000063">
    <property type="protein sequence ID" value="GKT52244.1"/>
    <property type="molecule type" value="Genomic_DNA"/>
</dbReference>
<reference evidence="3 4" key="1">
    <citation type="submission" date="2022-03" db="EMBL/GenBank/DDBJ databases">
        <title>Genome data of Colletotrichum spp.</title>
        <authorList>
            <person name="Utami Y.D."/>
            <person name="Hiruma K."/>
        </authorList>
    </citation>
    <scope>NUCLEOTIDE SEQUENCE [LARGE SCALE GENOMIC DNA]</scope>
    <source>
        <strain evidence="3 4">MAFF 239500</strain>
    </source>
</reference>
<proteinExistence type="predicted"/>
<dbReference type="Proteomes" id="UP001055115">
    <property type="component" value="Unassembled WGS sequence"/>
</dbReference>
<feature type="coiled-coil region" evidence="1">
    <location>
        <begin position="306"/>
        <end position="343"/>
    </location>
</feature>
<name>A0AA37UL54_9PEZI</name>
<feature type="region of interest" description="Disordered" evidence="2">
    <location>
        <begin position="225"/>
        <end position="285"/>
    </location>
</feature>
<feature type="region of interest" description="Disordered" evidence="2">
    <location>
        <begin position="1"/>
        <end position="34"/>
    </location>
</feature>
<evidence type="ECO:0000313" key="3">
    <source>
        <dbReference type="EMBL" id="GKT52244.1"/>
    </source>
</evidence>
<dbReference type="GeneID" id="73333227"/>
<keyword evidence="1" id="KW-0175">Coiled coil</keyword>
<sequence>MTRKRQQNNNGFNRNNQTPHNNGPYANGPCNRTPYSNGTFNNASFNNGLFNNGLVNRGPQNSNLRNSPHNNGPRNTDFYNRVSHNNPPRNIVPNSIHAYQHNRPNNNNNPQGGIARGPETPDPKNQAAGKTTEDRTRLLRLICEYYRISNIQGILKDPGHAPVEWDNLLLNKIYWLRNHEVDLQEIREGLGRHIGHRIRKGTKRSDRPVKPYVLPQDVEALIKDVSESEASSTNPKAQSKVTPIGPKKRAASGSLMSEQPGSTKRRRRAYASPDSSVDTDVDSSCPVVRRVSDQQAHFGEQLCTMADNMRQAMARVRDTKAEFEKALAALEKEERRFNRMAKQAV</sequence>
<evidence type="ECO:0000256" key="1">
    <source>
        <dbReference type="SAM" id="Coils"/>
    </source>
</evidence>
<evidence type="ECO:0000256" key="2">
    <source>
        <dbReference type="SAM" id="MobiDB-lite"/>
    </source>
</evidence>
<feature type="region of interest" description="Disordered" evidence="2">
    <location>
        <begin position="51"/>
        <end position="133"/>
    </location>
</feature>
<evidence type="ECO:0000313" key="4">
    <source>
        <dbReference type="Proteomes" id="UP001055115"/>
    </source>
</evidence>